<name>A0A1A9GIX8_9ACTN</name>
<accession>A0A1A9GIX8</accession>
<dbReference type="PATRIC" id="fig|1300347.3.peg.1199"/>
<gene>
    <name evidence="1" type="ORF">I601_1198</name>
</gene>
<dbReference type="Proteomes" id="UP000077868">
    <property type="component" value="Chromosome"/>
</dbReference>
<dbReference type="EMBL" id="CP015079">
    <property type="protein sequence ID" value="ANH37640.1"/>
    <property type="molecule type" value="Genomic_DNA"/>
</dbReference>
<dbReference type="STRING" id="1300347.I601_1198"/>
<sequence length="107" mass="11856">MSGASRQIAQVTAAGRRANEPDLLAPLVQHLVATTGLDEAEARRVIGDVTAFQRESVEDYVRRRHGQLQARGLRNPEIFTRVGAELAQRVVAPPTLSERQLRRIVYG</sequence>
<dbReference type="AlphaFoldDB" id="A0A1A9GIX8"/>
<keyword evidence="2" id="KW-1185">Reference proteome</keyword>
<reference evidence="1 2" key="1">
    <citation type="submission" date="2016-03" db="EMBL/GenBank/DDBJ databases">
        <title>Complete genome sequence of a soil Actinobacterium, Nocardioides dokdonensis FR1436.</title>
        <authorList>
            <person name="Kwon S.-K."/>
            <person name="Kim K."/>
            <person name="Kim J.F."/>
        </authorList>
    </citation>
    <scope>NUCLEOTIDE SEQUENCE [LARGE SCALE GENOMIC DNA]</scope>
    <source>
        <strain evidence="1 2">FR1436</strain>
    </source>
</reference>
<evidence type="ECO:0000313" key="2">
    <source>
        <dbReference type="Proteomes" id="UP000077868"/>
    </source>
</evidence>
<protein>
    <submittedName>
        <fullName evidence="1">Uncharacterized protein</fullName>
    </submittedName>
</protein>
<organism evidence="1 2">
    <name type="scientific">Nocardioides dokdonensis FR1436</name>
    <dbReference type="NCBI Taxonomy" id="1300347"/>
    <lineage>
        <taxon>Bacteria</taxon>
        <taxon>Bacillati</taxon>
        <taxon>Actinomycetota</taxon>
        <taxon>Actinomycetes</taxon>
        <taxon>Propionibacteriales</taxon>
        <taxon>Nocardioidaceae</taxon>
        <taxon>Nocardioides</taxon>
    </lineage>
</organism>
<dbReference type="KEGG" id="ndk:I601_1198"/>
<evidence type="ECO:0000313" key="1">
    <source>
        <dbReference type="EMBL" id="ANH37640.1"/>
    </source>
</evidence>
<proteinExistence type="predicted"/>